<gene>
    <name evidence="1" type="ORF">M9458_028207</name>
</gene>
<accession>A0ABD0PPD1</accession>
<evidence type="ECO:0000313" key="1">
    <source>
        <dbReference type="EMBL" id="KAL0175877.1"/>
    </source>
</evidence>
<organism evidence="1 2">
    <name type="scientific">Cirrhinus mrigala</name>
    <name type="common">Mrigala</name>
    <dbReference type="NCBI Taxonomy" id="683832"/>
    <lineage>
        <taxon>Eukaryota</taxon>
        <taxon>Metazoa</taxon>
        <taxon>Chordata</taxon>
        <taxon>Craniata</taxon>
        <taxon>Vertebrata</taxon>
        <taxon>Euteleostomi</taxon>
        <taxon>Actinopterygii</taxon>
        <taxon>Neopterygii</taxon>
        <taxon>Teleostei</taxon>
        <taxon>Ostariophysi</taxon>
        <taxon>Cypriniformes</taxon>
        <taxon>Cyprinidae</taxon>
        <taxon>Labeoninae</taxon>
        <taxon>Labeonini</taxon>
        <taxon>Cirrhinus</taxon>
    </lineage>
</organism>
<dbReference type="AlphaFoldDB" id="A0ABD0PPD1"/>
<name>A0ABD0PPD1_CIRMR</name>
<dbReference type="Gene3D" id="2.60.120.740">
    <property type="match status" value="1"/>
</dbReference>
<protein>
    <submittedName>
        <fullName evidence="1">Uncharacterized protein</fullName>
    </submittedName>
</protein>
<proteinExistence type="predicted"/>
<dbReference type="InterPro" id="IPR043159">
    <property type="entry name" value="Lectin_gal-bd_sf"/>
</dbReference>
<feature type="non-terminal residue" evidence="1">
    <location>
        <position position="50"/>
    </location>
</feature>
<dbReference type="Proteomes" id="UP001529510">
    <property type="component" value="Unassembled WGS sequence"/>
</dbReference>
<feature type="non-terminal residue" evidence="1">
    <location>
        <position position="1"/>
    </location>
</feature>
<evidence type="ECO:0000313" key="2">
    <source>
        <dbReference type="Proteomes" id="UP001529510"/>
    </source>
</evidence>
<keyword evidence="2" id="KW-1185">Reference proteome</keyword>
<comment type="caution">
    <text evidence="1">The sequence shown here is derived from an EMBL/GenBank/DDBJ whole genome shotgun (WGS) entry which is preliminary data.</text>
</comment>
<reference evidence="1 2" key="1">
    <citation type="submission" date="2024-05" db="EMBL/GenBank/DDBJ databases">
        <title>Genome sequencing and assembly of Indian major carp, Cirrhinus mrigala (Hamilton, 1822).</title>
        <authorList>
            <person name="Mohindra V."/>
            <person name="Chowdhury L.M."/>
            <person name="Lal K."/>
            <person name="Jena J.K."/>
        </authorList>
    </citation>
    <scope>NUCLEOTIDE SEQUENCE [LARGE SCALE GENOMIC DNA]</scope>
    <source>
        <strain evidence="1">CM1030</strain>
        <tissue evidence="1">Blood</tissue>
    </source>
</reference>
<dbReference type="EMBL" id="JAMKFB020000014">
    <property type="protein sequence ID" value="KAL0175877.1"/>
    <property type="molecule type" value="Genomic_DNA"/>
</dbReference>
<sequence length="50" mass="5706">HHRSRTVCENERLKLACKNDTVLAIYSATFGHLEHDSLECPQEAKTKPDI</sequence>